<gene>
    <name evidence="3" type="ORF">HHU12_30750</name>
</gene>
<name>A0A7X9S137_9BACT</name>
<dbReference type="InterPro" id="IPR002347">
    <property type="entry name" value="SDR_fam"/>
</dbReference>
<dbReference type="Gene3D" id="3.40.50.720">
    <property type="entry name" value="NAD(P)-binding Rossmann-like Domain"/>
    <property type="match status" value="1"/>
</dbReference>
<reference evidence="3 4" key="1">
    <citation type="submission" date="2020-04" db="EMBL/GenBank/DDBJ databases">
        <title>Flammeovirga sp. SR4, a novel species isolated from seawater.</title>
        <authorList>
            <person name="Wang X."/>
        </authorList>
    </citation>
    <scope>NUCLEOTIDE SEQUENCE [LARGE SCALE GENOMIC DNA]</scope>
    <source>
        <strain evidence="3 4">ATCC 23126</strain>
    </source>
</reference>
<keyword evidence="2" id="KW-0560">Oxidoreductase</keyword>
<comment type="similarity">
    <text evidence="1">Belongs to the short-chain dehydrogenases/reductases (SDR) family.</text>
</comment>
<evidence type="ECO:0000256" key="1">
    <source>
        <dbReference type="ARBA" id="ARBA00006484"/>
    </source>
</evidence>
<organism evidence="3 4">
    <name type="scientific">Flammeovirga aprica JL-4</name>
    <dbReference type="NCBI Taxonomy" id="694437"/>
    <lineage>
        <taxon>Bacteria</taxon>
        <taxon>Pseudomonadati</taxon>
        <taxon>Bacteroidota</taxon>
        <taxon>Cytophagia</taxon>
        <taxon>Cytophagales</taxon>
        <taxon>Flammeovirgaceae</taxon>
        <taxon>Flammeovirga</taxon>
    </lineage>
</organism>
<proteinExistence type="inferred from homology"/>
<dbReference type="Proteomes" id="UP000576082">
    <property type="component" value="Unassembled WGS sequence"/>
</dbReference>
<dbReference type="InterPro" id="IPR036291">
    <property type="entry name" value="NAD(P)-bd_dom_sf"/>
</dbReference>
<dbReference type="EMBL" id="JABANE010000156">
    <property type="protein sequence ID" value="NME72381.1"/>
    <property type="molecule type" value="Genomic_DNA"/>
</dbReference>
<evidence type="ECO:0000313" key="3">
    <source>
        <dbReference type="EMBL" id="NME72381.1"/>
    </source>
</evidence>
<dbReference type="AlphaFoldDB" id="A0A7X9S137"/>
<dbReference type="PANTHER" id="PTHR24320">
    <property type="entry name" value="RETINOL DEHYDROGENASE"/>
    <property type="match status" value="1"/>
</dbReference>
<dbReference type="Pfam" id="PF00106">
    <property type="entry name" value="adh_short"/>
    <property type="match status" value="1"/>
</dbReference>
<keyword evidence="4" id="KW-1185">Reference proteome</keyword>
<protein>
    <submittedName>
        <fullName evidence="3">SDR family NAD(P)-dependent oxidoreductase</fullName>
    </submittedName>
</protein>
<dbReference type="GO" id="GO:0016491">
    <property type="term" value="F:oxidoreductase activity"/>
    <property type="evidence" value="ECO:0007669"/>
    <property type="project" value="UniProtKB-KW"/>
</dbReference>
<evidence type="ECO:0000313" key="4">
    <source>
        <dbReference type="Proteomes" id="UP000576082"/>
    </source>
</evidence>
<sequence length="159" mass="17647">MAKKEVTFCNPKHLEEDLSGTTYIVTGANSGVGFETALQLVKQGAHVVMGCRSVEVGNEVAQRFSTLKGSYDVMKCDLADLQSVRDFVDAFLSKYQKLDGLACNTGMMNMENTPEYNNDGFEITMEASFYGHFLLAELLLEKYPQLKNLDAVFRSTCSN</sequence>
<evidence type="ECO:0000256" key="2">
    <source>
        <dbReference type="ARBA" id="ARBA00023002"/>
    </source>
</evidence>
<dbReference type="PANTHER" id="PTHR24320:SF148">
    <property type="entry name" value="NAD(P)-BINDING ROSSMANN-FOLD SUPERFAMILY PROTEIN"/>
    <property type="match status" value="1"/>
</dbReference>
<dbReference type="SUPFAM" id="SSF51735">
    <property type="entry name" value="NAD(P)-binding Rossmann-fold domains"/>
    <property type="match status" value="1"/>
</dbReference>
<comment type="caution">
    <text evidence="3">The sequence shown here is derived from an EMBL/GenBank/DDBJ whole genome shotgun (WGS) entry which is preliminary data.</text>
</comment>
<accession>A0A7X9S137</accession>
<dbReference type="RefSeq" id="WP_169660574.1">
    <property type="nucleotide sequence ID" value="NZ_JABANE010000156.1"/>
</dbReference>